<dbReference type="Proteomes" id="UP000218784">
    <property type="component" value="Unassembled WGS sequence"/>
</dbReference>
<sequence>MTMRGLPFSFHHGESLAMLEFPCFPKWMEPGLNIGEKAAIVSTFATFVFSNRRAGPAAATSKGL</sequence>
<dbReference type="RefSeq" id="WP_096609759.1">
    <property type="nucleotide sequence ID" value="NZ_NWVD01000001.1"/>
</dbReference>
<name>A0A2A4I1W7_9SPHN</name>
<accession>A0A2A4I1W7</accession>
<dbReference type="AlphaFoldDB" id="A0A2A4I1W7"/>
<proteinExistence type="predicted"/>
<organism evidence="1 2">
    <name type="scientific">Sphingomonas ginsenosidimutans</name>
    <dbReference type="NCBI Taxonomy" id="862134"/>
    <lineage>
        <taxon>Bacteria</taxon>
        <taxon>Pseudomonadati</taxon>
        <taxon>Pseudomonadota</taxon>
        <taxon>Alphaproteobacteria</taxon>
        <taxon>Sphingomonadales</taxon>
        <taxon>Sphingomonadaceae</taxon>
        <taxon>Sphingomonas</taxon>
    </lineage>
</organism>
<evidence type="ECO:0000313" key="1">
    <source>
        <dbReference type="EMBL" id="PCG10179.1"/>
    </source>
</evidence>
<comment type="caution">
    <text evidence="1">The sequence shown here is derived from an EMBL/GenBank/DDBJ whole genome shotgun (WGS) entry which is preliminary data.</text>
</comment>
<keyword evidence="2" id="KW-1185">Reference proteome</keyword>
<reference evidence="1 2" key="1">
    <citation type="submission" date="2017-09" db="EMBL/GenBank/DDBJ databases">
        <title>Sphingomonas ginsenosidimutans KACC 14949, whole genome shotgun sequence.</title>
        <authorList>
            <person name="Feng G."/>
            <person name="Zhu H."/>
        </authorList>
    </citation>
    <scope>NUCLEOTIDE SEQUENCE [LARGE SCALE GENOMIC DNA]</scope>
    <source>
        <strain evidence="1 2">KACC 14949</strain>
    </source>
</reference>
<evidence type="ECO:0000313" key="2">
    <source>
        <dbReference type="Proteomes" id="UP000218784"/>
    </source>
</evidence>
<gene>
    <name evidence="1" type="ORF">COA17_01585</name>
</gene>
<protein>
    <submittedName>
        <fullName evidence="1">Uncharacterized protein</fullName>
    </submittedName>
</protein>
<dbReference type="EMBL" id="NWVD01000001">
    <property type="protein sequence ID" value="PCG10179.1"/>
    <property type="molecule type" value="Genomic_DNA"/>
</dbReference>